<dbReference type="Proteomes" id="UP000515163">
    <property type="component" value="Unplaced"/>
</dbReference>
<sequence>MEAAKRKRAAQTNKGRSKKKTKTDDGPKIKRPLSAYLYFTKDFREERAAKGLDNSKVNEVAKCAGERWRSMSEKDKAPYELKAKADKERYQQQSGKGDLPAKDSDKPKRAPTAYFIFLAEFRKKMAGVELEDGQKIPALAGEKWRSMTDKDKEPYAKKEAEEKKKYEAAMESYREKIKDAPKPEKKSKPKKREEPEEEEEDEEDDDDEDDDDDDDDDDDE</sequence>
<evidence type="ECO:0000256" key="5">
    <source>
        <dbReference type="SAM" id="MobiDB-lite"/>
    </source>
</evidence>
<dbReference type="InterPro" id="IPR036910">
    <property type="entry name" value="HMG_box_dom_sf"/>
</dbReference>
<dbReference type="RefSeq" id="XP_031549881.1">
    <property type="nucleotide sequence ID" value="XM_031694021.1"/>
</dbReference>
<dbReference type="PRINTS" id="PR00886">
    <property type="entry name" value="HIGHMOBLTY12"/>
</dbReference>
<feature type="DNA-binding region" description="HMG box" evidence="4">
    <location>
        <begin position="29"/>
        <end position="98"/>
    </location>
</feature>
<feature type="region of interest" description="Disordered" evidence="5">
    <location>
        <begin position="132"/>
        <end position="220"/>
    </location>
</feature>
<keyword evidence="2 4" id="KW-0238">DNA-binding</keyword>
<feature type="region of interest" description="Disordered" evidence="5">
    <location>
        <begin position="1"/>
        <end position="29"/>
    </location>
</feature>
<dbReference type="SUPFAM" id="SSF47095">
    <property type="entry name" value="HMG-box"/>
    <property type="match status" value="2"/>
</dbReference>
<feature type="domain" description="HMG box" evidence="6">
    <location>
        <begin position="107"/>
        <end position="174"/>
    </location>
</feature>
<dbReference type="PANTHER" id="PTHR46261:SF35">
    <property type="entry name" value="HIGH MOBILITY GROUP B PROTEIN 4-RELATED"/>
    <property type="match status" value="1"/>
</dbReference>
<proteinExistence type="predicted"/>
<dbReference type="PROSITE" id="PS50118">
    <property type="entry name" value="HMG_BOX_2"/>
    <property type="match status" value="2"/>
</dbReference>
<name>A0A6P8H357_ACTTE</name>
<dbReference type="OrthoDB" id="1919336at2759"/>
<accession>A0A6P8H357</accession>
<evidence type="ECO:0000259" key="6">
    <source>
        <dbReference type="PROSITE" id="PS50118"/>
    </source>
</evidence>
<organism evidence="7 8">
    <name type="scientific">Actinia tenebrosa</name>
    <name type="common">Australian red waratah sea anemone</name>
    <dbReference type="NCBI Taxonomy" id="6105"/>
    <lineage>
        <taxon>Eukaryota</taxon>
        <taxon>Metazoa</taxon>
        <taxon>Cnidaria</taxon>
        <taxon>Anthozoa</taxon>
        <taxon>Hexacorallia</taxon>
        <taxon>Actiniaria</taxon>
        <taxon>Actiniidae</taxon>
        <taxon>Actinia</taxon>
    </lineage>
</organism>
<keyword evidence="7" id="KW-1185">Reference proteome</keyword>
<dbReference type="AlphaFoldDB" id="A0A6P8H357"/>
<evidence type="ECO:0000256" key="2">
    <source>
        <dbReference type="ARBA" id="ARBA00023125"/>
    </source>
</evidence>
<comment type="subcellular location">
    <subcellularLocation>
        <location evidence="1">Nucleus</location>
    </subcellularLocation>
</comment>
<reference evidence="8" key="1">
    <citation type="submission" date="2025-08" db="UniProtKB">
        <authorList>
            <consortium name="RefSeq"/>
        </authorList>
    </citation>
    <scope>IDENTIFICATION</scope>
    <source>
        <tissue evidence="8">Tentacle</tissue>
    </source>
</reference>
<dbReference type="Gene3D" id="1.10.30.10">
    <property type="entry name" value="High mobility group box domain"/>
    <property type="match status" value="2"/>
</dbReference>
<dbReference type="GO" id="GO:0005634">
    <property type="term" value="C:nucleus"/>
    <property type="evidence" value="ECO:0007669"/>
    <property type="project" value="UniProtKB-SubCell"/>
</dbReference>
<evidence type="ECO:0000313" key="7">
    <source>
        <dbReference type="Proteomes" id="UP000515163"/>
    </source>
</evidence>
<feature type="compositionally biased region" description="Basic and acidic residues" evidence="5">
    <location>
        <begin position="142"/>
        <end position="194"/>
    </location>
</feature>
<feature type="domain" description="HMG box" evidence="6">
    <location>
        <begin position="29"/>
        <end position="98"/>
    </location>
</feature>
<feature type="DNA-binding region" description="HMG box" evidence="4">
    <location>
        <begin position="107"/>
        <end position="174"/>
    </location>
</feature>
<protein>
    <submittedName>
        <fullName evidence="8">High mobility group protein B1-like isoform X2</fullName>
    </submittedName>
</protein>
<feature type="compositionally biased region" description="Basic residues" evidence="5">
    <location>
        <begin position="1"/>
        <end position="21"/>
    </location>
</feature>
<feature type="region of interest" description="Disordered" evidence="5">
    <location>
        <begin position="65"/>
        <end position="108"/>
    </location>
</feature>
<dbReference type="InterPro" id="IPR031061">
    <property type="entry name" value="HMGB_plant"/>
</dbReference>
<dbReference type="Pfam" id="PF00505">
    <property type="entry name" value="HMG_box"/>
    <property type="match status" value="2"/>
</dbReference>
<feature type="compositionally biased region" description="Basic and acidic residues" evidence="5">
    <location>
        <begin position="99"/>
        <end position="108"/>
    </location>
</feature>
<evidence type="ECO:0000256" key="3">
    <source>
        <dbReference type="ARBA" id="ARBA00023242"/>
    </source>
</evidence>
<dbReference type="InterPro" id="IPR009071">
    <property type="entry name" value="HMG_box_dom"/>
</dbReference>
<feature type="compositionally biased region" description="Basic and acidic residues" evidence="5">
    <location>
        <begin position="65"/>
        <end position="90"/>
    </location>
</feature>
<feature type="compositionally biased region" description="Acidic residues" evidence="5">
    <location>
        <begin position="195"/>
        <end position="220"/>
    </location>
</feature>
<evidence type="ECO:0000256" key="4">
    <source>
        <dbReference type="PROSITE-ProRule" id="PRU00267"/>
    </source>
</evidence>
<gene>
    <name evidence="8" type="primary">LOC116287348</name>
</gene>
<dbReference type="GeneID" id="116287348"/>
<dbReference type="CDD" id="cd00084">
    <property type="entry name" value="HMG-box_SF"/>
    <property type="match status" value="1"/>
</dbReference>
<evidence type="ECO:0000313" key="8">
    <source>
        <dbReference type="RefSeq" id="XP_031549881.1"/>
    </source>
</evidence>
<evidence type="ECO:0000256" key="1">
    <source>
        <dbReference type="ARBA" id="ARBA00004123"/>
    </source>
</evidence>
<dbReference type="SMART" id="SM00398">
    <property type="entry name" value="HMG"/>
    <property type="match status" value="2"/>
</dbReference>
<keyword evidence="3 4" id="KW-0539">Nucleus</keyword>
<dbReference type="GO" id="GO:0003677">
    <property type="term" value="F:DNA binding"/>
    <property type="evidence" value="ECO:0007669"/>
    <property type="project" value="UniProtKB-UniRule"/>
</dbReference>
<dbReference type="PANTHER" id="PTHR46261">
    <property type="entry name" value="HIGH MOBILITY GROUP B PROTEIN 4-RELATED"/>
    <property type="match status" value="1"/>
</dbReference>